<dbReference type="InterPro" id="IPR005119">
    <property type="entry name" value="LysR_subst-bd"/>
</dbReference>
<keyword evidence="2" id="KW-0805">Transcription regulation</keyword>
<evidence type="ECO:0000259" key="5">
    <source>
        <dbReference type="PROSITE" id="PS50931"/>
    </source>
</evidence>
<sequence>MITSDDLAFFAVLAQSRSLAESARKLNVTPPAVTQRLRALEEKVGVRLIDRSGRRLVLTEEGSLVASQGAIVSAAIEALGEALADRRGAVRGHLRVAAPHGFGRLYVAPVVEAFARAHPGATASLQLSDHPAALLIESYDVVVHIGAPGPMDQLVTTLAPNHRLLCASPGYLARAAPILSPADLARQRCLAIRENEEDVTLWRFTGPDGENATVRVTPTMASNDGAVIREWALADQGIMIRSEWNVVEDLAAGRLRQVLPGWRLPSADIVALLGARHGRSARTTAFLSLLRQSLKPLPWQSMG</sequence>
<feature type="domain" description="HTH lysR-type" evidence="5">
    <location>
        <begin position="2"/>
        <end position="59"/>
    </location>
</feature>
<keyword evidence="4" id="KW-0804">Transcription</keyword>
<dbReference type="PANTHER" id="PTHR30537:SF5">
    <property type="entry name" value="HTH-TYPE TRANSCRIPTIONAL ACTIVATOR TTDR-RELATED"/>
    <property type="match status" value="1"/>
</dbReference>
<name>A0ABX3PGX9_9HYPH</name>
<evidence type="ECO:0000313" key="7">
    <source>
        <dbReference type="Proteomes" id="UP000192652"/>
    </source>
</evidence>
<accession>A0ABX3PGX9</accession>
<dbReference type="InterPro" id="IPR036390">
    <property type="entry name" value="WH_DNA-bd_sf"/>
</dbReference>
<reference evidence="6 7" key="1">
    <citation type="journal article" date="2017" name="Antonie Van Leeuwenhoek">
        <title>Rhizobium rhizosphaerae sp. nov., a novel species isolated from rice rhizosphere.</title>
        <authorList>
            <person name="Zhao J.J."/>
            <person name="Zhang J."/>
            <person name="Zhang R.J."/>
            <person name="Zhang C.W."/>
            <person name="Yin H.Q."/>
            <person name="Zhang X.X."/>
        </authorList>
    </citation>
    <scope>NUCLEOTIDE SEQUENCE [LARGE SCALE GENOMIC DNA]</scope>
    <source>
        <strain evidence="6 7">RD15</strain>
    </source>
</reference>
<dbReference type="PROSITE" id="PS50931">
    <property type="entry name" value="HTH_LYSR"/>
    <property type="match status" value="1"/>
</dbReference>
<keyword evidence="7" id="KW-1185">Reference proteome</keyword>
<dbReference type="SUPFAM" id="SSF46785">
    <property type="entry name" value="Winged helix' DNA-binding domain"/>
    <property type="match status" value="1"/>
</dbReference>
<proteinExistence type="inferred from homology"/>
<dbReference type="Gene3D" id="3.40.190.290">
    <property type="match status" value="1"/>
</dbReference>
<organism evidence="6 7">
    <name type="scientific">Xaviernesmea rhizosphaerae</name>
    <dbReference type="NCBI Taxonomy" id="1672749"/>
    <lineage>
        <taxon>Bacteria</taxon>
        <taxon>Pseudomonadati</taxon>
        <taxon>Pseudomonadota</taxon>
        <taxon>Alphaproteobacteria</taxon>
        <taxon>Hyphomicrobiales</taxon>
        <taxon>Rhizobiaceae</taxon>
        <taxon>Rhizobium/Agrobacterium group</taxon>
        <taxon>Xaviernesmea</taxon>
    </lineage>
</organism>
<dbReference type="EMBL" id="MSPX01000003">
    <property type="protein sequence ID" value="OQP87396.1"/>
    <property type="molecule type" value="Genomic_DNA"/>
</dbReference>
<evidence type="ECO:0000256" key="1">
    <source>
        <dbReference type="ARBA" id="ARBA00009437"/>
    </source>
</evidence>
<evidence type="ECO:0000256" key="2">
    <source>
        <dbReference type="ARBA" id="ARBA00023015"/>
    </source>
</evidence>
<dbReference type="PRINTS" id="PR00039">
    <property type="entry name" value="HTHLYSR"/>
</dbReference>
<dbReference type="Proteomes" id="UP000192652">
    <property type="component" value="Unassembled WGS sequence"/>
</dbReference>
<dbReference type="InterPro" id="IPR000847">
    <property type="entry name" value="LysR_HTH_N"/>
</dbReference>
<dbReference type="SUPFAM" id="SSF53850">
    <property type="entry name" value="Periplasmic binding protein-like II"/>
    <property type="match status" value="1"/>
</dbReference>
<evidence type="ECO:0000313" key="6">
    <source>
        <dbReference type="EMBL" id="OQP87396.1"/>
    </source>
</evidence>
<comment type="similarity">
    <text evidence="1">Belongs to the LysR transcriptional regulatory family.</text>
</comment>
<dbReference type="Pfam" id="PF03466">
    <property type="entry name" value="LysR_substrate"/>
    <property type="match status" value="1"/>
</dbReference>
<dbReference type="InterPro" id="IPR058163">
    <property type="entry name" value="LysR-type_TF_proteobact-type"/>
</dbReference>
<gene>
    <name evidence="6" type="ORF">BTR14_05545</name>
</gene>
<dbReference type="InterPro" id="IPR036388">
    <property type="entry name" value="WH-like_DNA-bd_sf"/>
</dbReference>
<evidence type="ECO:0000256" key="3">
    <source>
        <dbReference type="ARBA" id="ARBA00023125"/>
    </source>
</evidence>
<dbReference type="Pfam" id="PF00126">
    <property type="entry name" value="HTH_1"/>
    <property type="match status" value="1"/>
</dbReference>
<evidence type="ECO:0000256" key="4">
    <source>
        <dbReference type="ARBA" id="ARBA00023163"/>
    </source>
</evidence>
<keyword evidence="3" id="KW-0238">DNA-binding</keyword>
<protein>
    <submittedName>
        <fullName evidence="6">LysR family transcriptional regulator</fullName>
    </submittedName>
</protein>
<comment type="caution">
    <text evidence="6">The sequence shown here is derived from an EMBL/GenBank/DDBJ whole genome shotgun (WGS) entry which is preliminary data.</text>
</comment>
<dbReference type="RefSeq" id="WP_081174517.1">
    <property type="nucleotide sequence ID" value="NZ_MSPX01000003.1"/>
</dbReference>
<dbReference type="PANTHER" id="PTHR30537">
    <property type="entry name" value="HTH-TYPE TRANSCRIPTIONAL REGULATOR"/>
    <property type="match status" value="1"/>
</dbReference>
<dbReference type="Gene3D" id="1.10.10.10">
    <property type="entry name" value="Winged helix-like DNA-binding domain superfamily/Winged helix DNA-binding domain"/>
    <property type="match status" value="1"/>
</dbReference>